<dbReference type="Proteomes" id="UP000242704">
    <property type="component" value="Unassembled WGS sequence"/>
</dbReference>
<dbReference type="NCBIfam" id="TIGR00045">
    <property type="entry name" value="glycerate kinase"/>
    <property type="match status" value="1"/>
</dbReference>
<dbReference type="Gene3D" id="3.40.50.10350">
    <property type="entry name" value="Glycerate kinase, domain 1"/>
    <property type="match status" value="1"/>
</dbReference>
<dbReference type="InterPro" id="IPR018197">
    <property type="entry name" value="Glycerate_kinase_RE-like"/>
</dbReference>
<organism evidence="5 6">
    <name type="scientific">Staphylococcus chromogenes</name>
    <name type="common">Staphylococcus hyicus subsp. chromogenes</name>
    <dbReference type="NCBI Taxonomy" id="46126"/>
    <lineage>
        <taxon>Bacteria</taxon>
        <taxon>Bacillati</taxon>
        <taxon>Bacillota</taxon>
        <taxon>Bacilli</taxon>
        <taxon>Bacillales</taxon>
        <taxon>Staphylococcaceae</taxon>
        <taxon>Staphylococcus</taxon>
    </lineage>
</organism>
<accession>A0AAE5W8V3</accession>
<dbReference type="RefSeq" id="WP_107360459.1">
    <property type="nucleotide sequence ID" value="NZ_JBOZQT010000005.1"/>
</dbReference>
<name>A0AAE5W8V3_STACR</name>
<evidence type="ECO:0000256" key="4">
    <source>
        <dbReference type="PIRNR" id="PIRNR006078"/>
    </source>
</evidence>
<dbReference type="Gene3D" id="3.90.1510.10">
    <property type="entry name" value="Glycerate kinase, domain 2"/>
    <property type="match status" value="1"/>
</dbReference>
<dbReference type="PANTHER" id="PTHR21599">
    <property type="entry name" value="GLYCERATE KINASE"/>
    <property type="match status" value="1"/>
</dbReference>
<dbReference type="EMBL" id="PZBZ01000004">
    <property type="protein sequence ID" value="PTG16888.1"/>
    <property type="molecule type" value="Genomic_DNA"/>
</dbReference>
<dbReference type="InterPro" id="IPR004381">
    <property type="entry name" value="Glycerate_kinase"/>
</dbReference>
<proteinExistence type="inferred from homology"/>
<evidence type="ECO:0000256" key="1">
    <source>
        <dbReference type="ARBA" id="ARBA00006284"/>
    </source>
</evidence>
<keyword evidence="2 4" id="KW-0808">Transferase</keyword>
<dbReference type="Pfam" id="PF02595">
    <property type="entry name" value="Gly_kinase"/>
    <property type="match status" value="1"/>
</dbReference>
<evidence type="ECO:0000256" key="2">
    <source>
        <dbReference type="ARBA" id="ARBA00022679"/>
    </source>
</evidence>
<dbReference type="AlphaFoldDB" id="A0AAE5W8V3"/>
<keyword evidence="3 4" id="KW-0418">Kinase</keyword>
<comment type="similarity">
    <text evidence="1 4">Belongs to the glycerate kinase type-1 family.</text>
</comment>
<dbReference type="PANTHER" id="PTHR21599:SF0">
    <property type="entry name" value="GLYCERATE KINASE"/>
    <property type="match status" value="1"/>
</dbReference>
<gene>
    <name evidence="5" type="ORF">BU653_01270</name>
</gene>
<evidence type="ECO:0000313" key="6">
    <source>
        <dbReference type="Proteomes" id="UP000242704"/>
    </source>
</evidence>
<evidence type="ECO:0000313" key="5">
    <source>
        <dbReference type="EMBL" id="PTG16888.1"/>
    </source>
</evidence>
<dbReference type="GO" id="GO:0008887">
    <property type="term" value="F:glycerate kinase activity"/>
    <property type="evidence" value="ECO:0007669"/>
    <property type="project" value="UniProtKB-UniRule"/>
</dbReference>
<protein>
    <submittedName>
        <fullName evidence="5">Glycerate kinase</fullName>
    </submittedName>
</protein>
<evidence type="ECO:0000256" key="3">
    <source>
        <dbReference type="ARBA" id="ARBA00022777"/>
    </source>
</evidence>
<dbReference type="PIRSF" id="PIRSF006078">
    <property type="entry name" value="GlxK"/>
    <property type="match status" value="1"/>
</dbReference>
<dbReference type="GO" id="GO:0031388">
    <property type="term" value="P:organic acid phosphorylation"/>
    <property type="evidence" value="ECO:0007669"/>
    <property type="project" value="UniProtKB-UniRule"/>
</dbReference>
<dbReference type="InterPro" id="IPR018193">
    <property type="entry name" value="Glyc_kinase_flavodox-like_fold"/>
</dbReference>
<dbReference type="InterPro" id="IPR036129">
    <property type="entry name" value="Glycerate_kinase_sf"/>
</dbReference>
<dbReference type="SUPFAM" id="SSF110738">
    <property type="entry name" value="Glycerate kinase I"/>
    <property type="match status" value="1"/>
</dbReference>
<comment type="caution">
    <text evidence="5">The sequence shown here is derived from an EMBL/GenBank/DDBJ whole genome shotgun (WGS) entry which is preliminary data.</text>
</comment>
<reference evidence="5 6" key="1">
    <citation type="journal article" date="2016" name="Front. Microbiol.">
        <title>Comprehensive Phylogenetic Analysis of Bovine Non-aureus Staphylococci Species Based on Whole-Genome Sequencing.</title>
        <authorList>
            <person name="Naushad S."/>
            <person name="Barkema H.W."/>
            <person name="Luby C."/>
            <person name="Condas L.A."/>
            <person name="Nobrega D.B."/>
            <person name="Carson D.A."/>
            <person name="De Buck J."/>
        </authorList>
    </citation>
    <scope>NUCLEOTIDE SEQUENCE [LARGE SCALE GENOMIC DNA]</scope>
    <source>
        <strain evidence="5 6">SNUC 505</strain>
    </source>
</reference>
<sequence length="406" mass="43810">MKYTIIPSGFKESLSAGEVGYAIEKGIRNVVPNEDIQVIPMVDGGEGFVETMIKVKKGYKIETEVTGPVGEPISSFFGIFKEKGQTIAVIEMAAIAGLRHVPQHQRNPLYTTTYGVGETLIKALDYGVDRILIGCGDSGTSDGGIGMAQAIGVKLYDHQQNRIHIQGGADIHKIAEMDLSQIDSRLQEMQIDVAVNWTNVLCGEHGVARVFGPQKGATPEEVEHLSMNLEHLATLIERQTGKNLRTVEGSGASGGLGAGLMAFAHAQLHPRFDIIMDYIDVEEAIAQSDIVITAEGCIDYQTPNGKIPSEVARIAKNYDKPVIAFAGTIGTNAKINYQSGIDAFSSIIPCPATLENAIEDVEKWLEGSAESAIRYISIGMSMSQSIQDEDNDDVFQDEKVAVHDAS</sequence>